<evidence type="ECO:0000256" key="1">
    <source>
        <dbReference type="SAM" id="Phobius"/>
    </source>
</evidence>
<keyword evidence="1" id="KW-0812">Transmembrane</keyword>
<protein>
    <submittedName>
        <fullName evidence="2 3">Heterogeneous nuclear ribonucleoprotein L</fullName>
    </submittedName>
</protein>
<dbReference type="VEuPathDB" id="VectorBase:ASIC016044"/>
<reference evidence="2 4" key="1">
    <citation type="journal article" date="2014" name="BMC Genomics">
        <title>Genome sequence of Anopheles sinensis provides insight into genetics basis of mosquito competence for malaria parasites.</title>
        <authorList>
            <person name="Zhou D."/>
            <person name="Zhang D."/>
            <person name="Ding G."/>
            <person name="Shi L."/>
            <person name="Hou Q."/>
            <person name="Ye Y."/>
            <person name="Xu Y."/>
            <person name="Zhou H."/>
            <person name="Xiong C."/>
            <person name="Li S."/>
            <person name="Yu J."/>
            <person name="Hong S."/>
            <person name="Yu X."/>
            <person name="Zou P."/>
            <person name="Chen C."/>
            <person name="Chang X."/>
            <person name="Wang W."/>
            <person name="Lv Y."/>
            <person name="Sun Y."/>
            <person name="Ma L."/>
            <person name="Shen B."/>
            <person name="Zhu C."/>
        </authorList>
    </citation>
    <scope>NUCLEOTIDE SEQUENCE [LARGE SCALE GENOMIC DNA]</scope>
</reference>
<keyword evidence="4" id="KW-1185">Reference proteome</keyword>
<dbReference type="Proteomes" id="UP000030765">
    <property type="component" value="Unassembled WGS sequence"/>
</dbReference>
<dbReference type="EMBL" id="ATLV01022898">
    <property type="status" value="NOT_ANNOTATED_CDS"/>
    <property type="molecule type" value="Genomic_DNA"/>
</dbReference>
<evidence type="ECO:0000313" key="3">
    <source>
        <dbReference type="EnsemblMetazoa" id="ASIC016044-PA"/>
    </source>
</evidence>
<name>A0A084WCX9_ANOSI</name>
<reference evidence="3" key="2">
    <citation type="submission" date="2020-05" db="UniProtKB">
        <authorList>
            <consortium name="EnsemblMetazoa"/>
        </authorList>
    </citation>
    <scope>IDENTIFICATION</scope>
</reference>
<keyword evidence="1" id="KW-1133">Transmembrane helix</keyword>
<dbReference type="AlphaFoldDB" id="A0A084WCX9"/>
<keyword evidence="2" id="KW-0687">Ribonucleoprotein</keyword>
<evidence type="ECO:0000313" key="4">
    <source>
        <dbReference type="Proteomes" id="UP000030765"/>
    </source>
</evidence>
<evidence type="ECO:0000313" key="2">
    <source>
        <dbReference type="EMBL" id="KFB48073.1"/>
    </source>
</evidence>
<feature type="transmembrane region" description="Helical" evidence="1">
    <location>
        <begin position="51"/>
        <end position="68"/>
    </location>
</feature>
<sequence length="75" mass="8506">MHQLRPAVFRPYAYRDQSRRCVKNVTAANNLSHPDDVVRFVVSPTGVCTEAYSGIGLPILLMMMRMMMMSGVMQK</sequence>
<keyword evidence="1" id="KW-0472">Membrane</keyword>
<dbReference type="GO" id="GO:1990904">
    <property type="term" value="C:ribonucleoprotein complex"/>
    <property type="evidence" value="ECO:0007669"/>
    <property type="project" value="UniProtKB-KW"/>
</dbReference>
<dbReference type="EnsemblMetazoa" id="ASIC016044-RA">
    <property type="protein sequence ID" value="ASIC016044-PA"/>
    <property type="gene ID" value="ASIC016044"/>
</dbReference>
<organism evidence="2">
    <name type="scientific">Anopheles sinensis</name>
    <name type="common">Mosquito</name>
    <dbReference type="NCBI Taxonomy" id="74873"/>
    <lineage>
        <taxon>Eukaryota</taxon>
        <taxon>Metazoa</taxon>
        <taxon>Ecdysozoa</taxon>
        <taxon>Arthropoda</taxon>
        <taxon>Hexapoda</taxon>
        <taxon>Insecta</taxon>
        <taxon>Pterygota</taxon>
        <taxon>Neoptera</taxon>
        <taxon>Endopterygota</taxon>
        <taxon>Diptera</taxon>
        <taxon>Nematocera</taxon>
        <taxon>Culicoidea</taxon>
        <taxon>Culicidae</taxon>
        <taxon>Anophelinae</taxon>
        <taxon>Anopheles</taxon>
    </lineage>
</organism>
<dbReference type="EMBL" id="KE525337">
    <property type="protein sequence ID" value="KFB48073.1"/>
    <property type="molecule type" value="Genomic_DNA"/>
</dbReference>
<gene>
    <name evidence="2" type="ORF">ZHAS_00016044</name>
</gene>
<accession>A0A084WCX9</accession>
<proteinExistence type="predicted"/>